<evidence type="ECO:0000313" key="4">
    <source>
        <dbReference type="EMBL" id="POF27959.1"/>
    </source>
</evidence>
<evidence type="ECO:0000259" key="3">
    <source>
        <dbReference type="Pfam" id="PF01182"/>
    </source>
</evidence>
<dbReference type="PANTHER" id="PTHR11280">
    <property type="entry name" value="GLUCOSAMINE-6-PHOSPHATE ISOMERASE"/>
    <property type="match status" value="1"/>
</dbReference>
<feature type="site" description="Part of the allosteric site" evidence="2">
    <location>
        <position position="153"/>
    </location>
</feature>
<dbReference type="HAMAP" id="MF_01241">
    <property type="entry name" value="GlcN6P_deamin"/>
    <property type="match status" value="1"/>
</dbReference>
<comment type="catalytic activity">
    <reaction evidence="2">
        <text>alpha-D-glucosamine 6-phosphate + H2O = beta-D-fructose 6-phosphate + NH4(+)</text>
        <dbReference type="Rhea" id="RHEA:12172"/>
        <dbReference type="ChEBI" id="CHEBI:15377"/>
        <dbReference type="ChEBI" id="CHEBI:28938"/>
        <dbReference type="ChEBI" id="CHEBI:57634"/>
        <dbReference type="ChEBI" id="CHEBI:75989"/>
        <dbReference type="EC" id="3.5.99.6"/>
    </reaction>
</comment>
<comment type="function">
    <text evidence="2">Catalyzes the reversible isomerization-deamination of glucosamine 6-phosphate (GlcN6P) to form fructose 6-phosphate (Fru6P) and ammonium ion.</text>
</comment>
<reference evidence="4 5" key="1">
    <citation type="submission" date="2018-01" db="EMBL/GenBank/DDBJ databases">
        <title>Genomic Encyclopedia of Archaeal and Bacterial Type Strains, Phase II (KMG-II): from individual species to whole genera.</title>
        <authorList>
            <person name="Goeker M."/>
        </authorList>
    </citation>
    <scope>NUCLEOTIDE SEQUENCE [LARGE SCALE GENOMIC DNA]</scope>
    <source>
        <strain evidence="4 5">DSM 17023</strain>
    </source>
</reference>
<dbReference type="GO" id="GO:0019262">
    <property type="term" value="P:N-acetylneuraminate catabolic process"/>
    <property type="evidence" value="ECO:0007669"/>
    <property type="project" value="UniProtKB-UniRule"/>
</dbReference>
<comment type="activity regulation">
    <text evidence="2">Allosterically activated by N-acetylglucosamine 6-phosphate (GlcNAc6P).</text>
</comment>
<feature type="active site" description="For ring-opening step" evidence="2">
    <location>
        <position position="136"/>
    </location>
</feature>
<sequence>MKVLIYDDAERAVVSAADQLVAVLETKPDAVFGLATGGTMLPLYQRLVELHRDGRASFGKASTFNLDEYIGIAPDHACSYHTYMREVLFKHIDIDPSRTHLPRGDCADCVAEAARYEALIAASGGIDFQLVGIGQNGHIGFNEPTSSLSSLTRIKTLTEDTRRANARYFDNPEDIPKYALTMGVGSILATRRCLLLATGVTKARAVAAMVEGPISAACPASALQLHPKATIVLDRDAAAELELTEYYQHVHPKGAESVWN</sequence>
<dbReference type="PROSITE" id="PS01161">
    <property type="entry name" value="GLC_GALNAC_ISOMERASE"/>
    <property type="match status" value="1"/>
</dbReference>
<dbReference type="Pfam" id="PF01182">
    <property type="entry name" value="Glucosamine_iso"/>
    <property type="match status" value="1"/>
</dbReference>
<evidence type="ECO:0000256" key="2">
    <source>
        <dbReference type="HAMAP-Rule" id="MF_01241"/>
    </source>
</evidence>
<feature type="active site" description="Proton acceptor; for ring-opening step" evidence="2">
    <location>
        <position position="138"/>
    </location>
</feature>
<dbReference type="EMBL" id="PPCN01000019">
    <property type="protein sequence ID" value="POF27959.1"/>
    <property type="molecule type" value="Genomic_DNA"/>
</dbReference>
<feature type="active site" description="For ring-opening step" evidence="2">
    <location>
        <position position="143"/>
    </location>
</feature>
<dbReference type="GO" id="GO:0004342">
    <property type="term" value="F:glucosamine-6-phosphate deaminase activity"/>
    <property type="evidence" value="ECO:0007669"/>
    <property type="project" value="UniProtKB-UniRule"/>
</dbReference>
<dbReference type="InterPro" id="IPR006148">
    <property type="entry name" value="Glc/Gal-6P_isomerase"/>
</dbReference>
<feature type="domain" description="Glucosamine/galactosamine-6-phosphate isomerase" evidence="3">
    <location>
        <begin position="11"/>
        <end position="225"/>
    </location>
</feature>
<keyword evidence="2" id="KW-0021">Allosteric enzyme</keyword>
<comment type="pathway">
    <text evidence="2">Amino-sugar metabolism; N-acetylneuraminate degradation; D-fructose 6-phosphate from N-acetylneuraminate: step 5/5.</text>
</comment>
<dbReference type="GO" id="GO:0005975">
    <property type="term" value="P:carbohydrate metabolic process"/>
    <property type="evidence" value="ECO:0007669"/>
    <property type="project" value="InterPro"/>
</dbReference>
<dbReference type="InterPro" id="IPR018321">
    <property type="entry name" value="Glucosamine6P_isomerase_CS"/>
</dbReference>
<evidence type="ECO:0000313" key="5">
    <source>
        <dbReference type="Proteomes" id="UP000236959"/>
    </source>
</evidence>
<dbReference type="InterPro" id="IPR004547">
    <property type="entry name" value="Glucosamine6P_isomerase"/>
</dbReference>
<feature type="site" description="Part of the allosteric site" evidence="2">
    <location>
        <position position="156"/>
    </location>
</feature>
<organism evidence="4 5">
    <name type="scientific">Roseibium marinum</name>
    <dbReference type="NCBI Taxonomy" id="281252"/>
    <lineage>
        <taxon>Bacteria</taxon>
        <taxon>Pseudomonadati</taxon>
        <taxon>Pseudomonadota</taxon>
        <taxon>Alphaproteobacteria</taxon>
        <taxon>Hyphomicrobiales</taxon>
        <taxon>Stappiaceae</taxon>
        <taxon>Roseibium</taxon>
    </lineage>
</organism>
<dbReference type="EC" id="3.5.99.6" evidence="2"/>
<dbReference type="NCBIfam" id="TIGR00502">
    <property type="entry name" value="nagB"/>
    <property type="match status" value="1"/>
</dbReference>
<proteinExistence type="inferred from homology"/>
<dbReference type="UniPathway" id="UPA00629">
    <property type="reaction ID" value="UER00684"/>
</dbReference>
<dbReference type="GO" id="GO:0005737">
    <property type="term" value="C:cytoplasm"/>
    <property type="evidence" value="ECO:0007669"/>
    <property type="project" value="TreeGrafter"/>
</dbReference>
<keyword evidence="1 2" id="KW-0378">Hydrolase</keyword>
<keyword evidence="2" id="KW-0119">Carbohydrate metabolism</keyword>
<protein>
    <recommendedName>
        <fullName evidence="2">Glucosamine-6-phosphate deaminase</fullName>
        <ecNumber evidence="2">3.5.99.6</ecNumber>
    </recommendedName>
    <alternativeName>
        <fullName evidence="2">GlcN6P deaminase</fullName>
        <shortName evidence="2">GNPDA</shortName>
    </alternativeName>
    <alternativeName>
        <fullName evidence="2">Glucosamine-6-phosphate isomerase</fullName>
    </alternativeName>
</protein>
<gene>
    <name evidence="2" type="primary">nagB</name>
    <name evidence="4" type="ORF">CLV41_11940</name>
</gene>
<dbReference type="GO" id="GO:0042802">
    <property type="term" value="F:identical protein binding"/>
    <property type="evidence" value="ECO:0007669"/>
    <property type="project" value="TreeGrafter"/>
</dbReference>
<comment type="caution">
    <text evidence="4">The sequence shown here is derived from an EMBL/GenBank/DDBJ whole genome shotgun (WGS) entry which is preliminary data.</text>
</comment>
<dbReference type="Gene3D" id="3.40.50.1360">
    <property type="match status" value="1"/>
</dbReference>
<dbReference type="SUPFAM" id="SSF100950">
    <property type="entry name" value="NagB/RpiA/CoA transferase-like"/>
    <property type="match status" value="1"/>
</dbReference>
<dbReference type="AlphaFoldDB" id="A0A2S3UKD7"/>
<feature type="site" description="Part of the allosteric site" evidence="2">
    <location>
        <position position="155"/>
    </location>
</feature>
<keyword evidence="5" id="KW-1185">Reference proteome</keyword>
<feature type="site" description="Part of the allosteric site" evidence="2">
    <location>
        <position position="146"/>
    </location>
</feature>
<evidence type="ECO:0000256" key="1">
    <source>
        <dbReference type="ARBA" id="ARBA00022801"/>
    </source>
</evidence>
<comment type="similarity">
    <text evidence="2">Belongs to the glucosamine/galactosamine-6-phosphate isomerase family. NagB subfamily.</text>
</comment>
<accession>A0A2S3UKD7</accession>
<dbReference type="GO" id="GO:0006043">
    <property type="term" value="P:glucosamine catabolic process"/>
    <property type="evidence" value="ECO:0007669"/>
    <property type="project" value="TreeGrafter"/>
</dbReference>
<dbReference type="InterPro" id="IPR037171">
    <property type="entry name" value="NagB/RpiA_transferase-like"/>
</dbReference>
<dbReference type="Proteomes" id="UP000236959">
    <property type="component" value="Unassembled WGS sequence"/>
</dbReference>
<comment type="caution">
    <text evidence="2">Lacks conserved residue(s) required for the propagation of feature annotation.</text>
</comment>
<dbReference type="OrthoDB" id="9791139at2"/>
<dbReference type="CDD" id="cd01399">
    <property type="entry name" value="GlcN6P_deaminase"/>
    <property type="match status" value="1"/>
</dbReference>
<dbReference type="RefSeq" id="WP_103225422.1">
    <property type="nucleotide sequence ID" value="NZ_PPCN01000019.1"/>
</dbReference>
<name>A0A2S3UKD7_9HYPH</name>
<dbReference type="PANTHER" id="PTHR11280:SF5">
    <property type="entry name" value="GLUCOSAMINE-6-PHOSPHATE ISOMERASE"/>
    <property type="match status" value="1"/>
</dbReference>
<feature type="active site" description="Proton acceptor; for enolization step" evidence="2">
    <location>
        <position position="67"/>
    </location>
</feature>
<dbReference type="GO" id="GO:0006046">
    <property type="term" value="P:N-acetylglucosamine catabolic process"/>
    <property type="evidence" value="ECO:0007669"/>
    <property type="project" value="UniProtKB-UniRule"/>
</dbReference>